<evidence type="ECO:0000259" key="24">
    <source>
        <dbReference type="PROSITE" id="PS50929"/>
    </source>
</evidence>
<evidence type="ECO:0000256" key="10">
    <source>
        <dbReference type="ARBA" id="ARBA00022946"/>
    </source>
</evidence>
<dbReference type="SUPFAM" id="SSF90123">
    <property type="entry name" value="ABC transporter transmembrane region"/>
    <property type="match status" value="1"/>
</dbReference>
<dbReference type="Pfam" id="PF00664">
    <property type="entry name" value="ABC_membrane"/>
    <property type="match status" value="1"/>
</dbReference>
<feature type="transmembrane region" description="Helical" evidence="22">
    <location>
        <begin position="382"/>
        <end position="402"/>
    </location>
</feature>
<evidence type="ECO:0000256" key="9">
    <source>
        <dbReference type="ARBA" id="ARBA00022842"/>
    </source>
</evidence>
<dbReference type="Gene3D" id="1.20.1560.10">
    <property type="entry name" value="ABC transporter type 1, transmembrane domain"/>
    <property type="match status" value="1"/>
</dbReference>
<evidence type="ECO:0000256" key="4">
    <source>
        <dbReference type="ARBA" id="ARBA00022692"/>
    </source>
</evidence>
<keyword evidence="8" id="KW-0067">ATP-binding</keyword>
<feature type="transmembrane region" description="Helical" evidence="22">
    <location>
        <begin position="117"/>
        <end position="142"/>
    </location>
</feature>
<keyword evidence="16" id="KW-0318">Glutathionylation</keyword>
<evidence type="ECO:0000256" key="22">
    <source>
        <dbReference type="SAM" id="Phobius"/>
    </source>
</evidence>
<reference evidence="25" key="2">
    <citation type="submission" date="2025-09" db="UniProtKB">
        <authorList>
            <consortium name="Ensembl"/>
        </authorList>
    </citation>
    <scope>IDENTIFICATION</scope>
</reference>
<keyword evidence="4 22" id="KW-0812">Transmembrane</keyword>
<dbReference type="FunFam" id="1.20.1560.10:FF:000048">
    <property type="entry name" value="ATP-binding cassette sub-family B member 10, mitochondrial"/>
    <property type="match status" value="1"/>
</dbReference>
<evidence type="ECO:0000313" key="26">
    <source>
        <dbReference type="Proteomes" id="UP000694388"/>
    </source>
</evidence>
<evidence type="ECO:0000256" key="5">
    <source>
        <dbReference type="ARBA" id="ARBA00022723"/>
    </source>
</evidence>
<evidence type="ECO:0000256" key="12">
    <source>
        <dbReference type="ARBA" id="ARBA00022989"/>
    </source>
</evidence>
<dbReference type="InterPro" id="IPR011527">
    <property type="entry name" value="ABC1_TM_dom"/>
</dbReference>
<comment type="similarity">
    <text evidence="2">Belongs to the ABC transporter superfamily. ABCB family. Mitochondrial peptide exporter (TC 3.A.1.212) subfamily.</text>
</comment>
<dbReference type="SUPFAM" id="SSF52540">
    <property type="entry name" value="P-loop containing nucleoside triphosphate hydrolases"/>
    <property type="match status" value="1"/>
</dbReference>
<dbReference type="AlphaFoldDB" id="A0A8C4WZ60"/>
<keyword evidence="9" id="KW-0460">Magnesium</keyword>
<keyword evidence="14" id="KW-0496">Mitochondrion</keyword>
<dbReference type="Gene3D" id="3.40.50.300">
    <property type="entry name" value="P-loop containing nucleotide triphosphate hydrolases"/>
    <property type="match status" value="1"/>
</dbReference>
<feature type="transmembrane region" description="Helical" evidence="22">
    <location>
        <begin position="343"/>
        <end position="362"/>
    </location>
</feature>
<dbReference type="PROSITE" id="PS00211">
    <property type="entry name" value="ABC_TRANSPORTER_1"/>
    <property type="match status" value="1"/>
</dbReference>
<evidence type="ECO:0000256" key="21">
    <source>
        <dbReference type="ARBA" id="ARBA00083334"/>
    </source>
</evidence>
<dbReference type="CDD" id="cd18573">
    <property type="entry name" value="ABC_6TM_ABCB10_like"/>
    <property type="match status" value="1"/>
</dbReference>
<evidence type="ECO:0000256" key="19">
    <source>
        <dbReference type="ARBA" id="ARBA00072683"/>
    </source>
</evidence>
<evidence type="ECO:0000256" key="17">
    <source>
        <dbReference type="ARBA" id="ARBA00052250"/>
    </source>
</evidence>
<proteinExistence type="inferred from homology"/>
<dbReference type="GO" id="GO:0005524">
    <property type="term" value="F:ATP binding"/>
    <property type="evidence" value="ECO:0007669"/>
    <property type="project" value="UniProtKB-KW"/>
</dbReference>
<comment type="subcellular location">
    <subcellularLocation>
        <location evidence="1">Mitochondrion inner membrane</location>
        <topology evidence="1">Multi-pass membrane protein</topology>
    </subcellularLocation>
</comment>
<evidence type="ECO:0000256" key="6">
    <source>
        <dbReference type="ARBA" id="ARBA00022741"/>
    </source>
</evidence>
<organism evidence="25 26">
    <name type="scientific">Eptatretus burgeri</name>
    <name type="common">Inshore hagfish</name>
    <dbReference type="NCBI Taxonomy" id="7764"/>
    <lineage>
        <taxon>Eukaryota</taxon>
        <taxon>Metazoa</taxon>
        <taxon>Chordata</taxon>
        <taxon>Craniata</taxon>
        <taxon>Vertebrata</taxon>
        <taxon>Cyclostomata</taxon>
        <taxon>Myxini</taxon>
        <taxon>Myxiniformes</taxon>
        <taxon>Myxinidae</taxon>
        <taxon>Eptatretinae</taxon>
        <taxon>Eptatretus</taxon>
    </lineage>
</organism>
<evidence type="ECO:0000256" key="2">
    <source>
        <dbReference type="ARBA" id="ARBA00005580"/>
    </source>
</evidence>
<dbReference type="Proteomes" id="UP000694388">
    <property type="component" value="Unplaced"/>
</dbReference>
<dbReference type="SMART" id="SM00382">
    <property type="entry name" value="AAA"/>
    <property type="match status" value="1"/>
</dbReference>
<comment type="function">
    <text evidence="18">ATP-dependent transporter located in the mitochondrial inner membrane that catalyzes the export of biliverdin from the mitochondrial matrix, and plays a crucial role in hemoglobin synthesis and antioxidative stress. Participates in the early step of the heme biosynthetic process during insertion of iron into protoporphyrin IX (PPIX). Involved in the stabilization of the iron transporter mitoferrin-1/SLC25A37. In addition may be involved in mitochondrial unfolded protein response (UPRmt) signaling pathway, although ABCB10 probably does not participate in peptide export from mitochondria.</text>
</comment>
<sequence length="687" mass="74478">MSRLMLGIRTKRLHCRCCYMFPPPNPKRQSPSTWRTERLSNPAADALVGARTALHWCVSARAWSCSHRAPPAPFRYYSASAPQDQDGKDAPSVLQKGTSWHDWRRMLSLAHPERGKLAAAMSLLMISSAVTMSVPFCLGKVIDYIYSSGTAENAATSLADLCFILTGVFLCGGAANAGRVYLMIASGQRIVCRLREALFAAILHQEMAFFDKTRTGELVNRLSADTTLLGRAITENLSDGLRSLSQVTVGVGMMFYVSPKLATFVLSVVPPVALFAVAYGRYIRAITMKTQDLQAQATQVAEERIGSIRTVRAFAREEMEMKRYTDRVAHVLQLAYKEARARAGFFGVTGLSGNLIVLAVLYKGGILMQAAHITVGDLSAFLLYSGWVGISIAGMSSFYSELMKGLGAGTRLWELLDRKPAIPLAKGAVVPGGSLQGGLEFRRVSFAYPTRHDAPIFSDLNLLVPAGSVTAVVGPSGCGKSTLLSLLLRLYDPQQGQVLVDGHDIQTLNPSWLRANVGTVSQEPVLFSCSIGENITYGAVEPSAVCMTDLEHAARTANAEDFIRGFPQGFNTMVGEKGVLLSGGQKQRIAIARAILKNPKILLLDEATSALDSESEYLVQQALDRLLHGRTVLVIAHRLSTIQNADRIVVMAQGRVAETGTYAQLTSVDDGIFRKLVERQAAAKLSS</sequence>
<keyword evidence="26" id="KW-1185">Reference proteome</keyword>
<dbReference type="InterPro" id="IPR039421">
    <property type="entry name" value="Type_1_exporter"/>
</dbReference>
<dbReference type="PANTHER" id="PTHR43394">
    <property type="entry name" value="ATP-DEPENDENT PERMEASE MDL1, MITOCHONDRIAL"/>
    <property type="match status" value="1"/>
</dbReference>
<evidence type="ECO:0000256" key="14">
    <source>
        <dbReference type="ARBA" id="ARBA00023128"/>
    </source>
</evidence>
<protein>
    <recommendedName>
        <fullName evidence="19">ATP-binding cassette sub-family B member 10, mitochondrial</fullName>
    </recommendedName>
    <alternativeName>
        <fullName evidence="20">ABC-mitochondrial erythroid protein</fullName>
    </alternativeName>
    <alternativeName>
        <fullName evidence="21">ATP-binding cassette transporter 10</fullName>
    </alternativeName>
</protein>
<evidence type="ECO:0000256" key="8">
    <source>
        <dbReference type="ARBA" id="ARBA00022840"/>
    </source>
</evidence>
<dbReference type="InterPro" id="IPR036640">
    <property type="entry name" value="ABC1_TM_sf"/>
</dbReference>
<dbReference type="PROSITE" id="PS50929">
    <property type="entry name" value="ABC_TM1F"/>
    <property type="match status" value="1"/>
</dbReference>
<name>A0A8C4WZ60_EPTBU</name>
<evidence type="ECO:0000256" key="15">
    <source>
        <dbReference type="ARBA" id="ARBA00023136"/>
    </source>
</evidence>
<dbReference type="GeneTree" id="ENSGT00940000157680"/>
<dbReference type="GO" id="GO:0015421">
    <property type="term" value="F:ABC-type oligopeptide transporter activity"/>
    <property type="evidence" value="ECO:0007669"/>
    <property type="project" value="TreeGrafter"/>
</dbReference>
<keyword evidence="5" id="KW-0479">Metal-binding</keyword>
<feature type="domain" description="ABC transporter" evidence="23">
    <location>
        <begin position="439"/>
        <end position="678"/>
    </location>
</feature>
<dbReference type="OMA" id="MYTGHTL"/>
<evidence type="ECO:0000313" key="25">
    <source>
        <dbReference type="Ensembl" id="ENSEBUP00000021593.1"/>
    </source>
</evidence>
<keyword evidence="13" id="KW-0007">Acetylation</keyword>
<keyword evidence="15 22" id="KW-0472">Membrane</keyword>
<evidence type="ECO:0000259" key="23">
    <source>
        <dbReference type="PROSITE" id="PS50893"/>
    </source>
</evidence>
<keyword evidence="11" id="KW-1278">Translocase</keyword>
<evidence type="ECO:0000256" key="7">
    <source>
        <dbReference type="ARBA" id="ARBA00022792"/>
    </source>
</evidence>
<dbReference type="GO" id="GO:0005743">
    <property type="term" value="C:mitochondrial inner membrane"/>
    <property type="evidence" value="ECO:0007669"/>
    <property type="project" value="UniProtKB-SubCell"/>
</dbReference>
<comment type="catalytic activity">
    <reaction evidence="17">
        <text>biliverdin IXalpha(in) + ATP + H2O = biliverdin IXalpha(out) + ADP + phosphate + H(+)</text>
        <dbReference type="Rhea" id="RHEA:82359"/>
        <dbReference type="ChEBI" id="CHEBI:15377"/>
        <dbReference type="ChEBI" id="CHEBI:15378"/>
        <dbReference type="ChEBI" id="CHEBI:30616"/>
        <dbReference type="ChEBI" id="CHEBI:43474"/>
        <dbReference type="ChEBI" id="CHEBI:57991"/>
        <dbReference type="ChEBI" id="CHEBI:456216"/>
    </reaction>
    <physiologicalReaction direction="left-to-right" evidence="17">
        <dbReference type="Rhea" id="RHEA:82360"/>
    </physiologicalReaction>
</comment>
<evidence type="ECO:0000256" key="13">
    <source>
        <dbReference type="ARBA" id="ARBA00022990"/>
    </source>
</evidence>
<dbReference type="PIRSF" id="PIRSF002773">
    <property type="entry name" value="ABC_prm/ATPase_B"/>
    <property type="match status" value="1"/>
</dbReference>
<feature type="transmembrane region" description="Helical" evidence="22">
    <location>
        <begin position="154"/>
        <end position="175"/>
    </location>
</feature>
<evidence type="ECO:0000256" key="20">
    <source>
        <dbReference type="ARBA" id="ARBA00075187"/>
    </source>
</evidence>
<evidence type="ECO:0000256" key="18">
    <source>
        <dbReference type="ARBA" id="ARBA00055589"/>
    </source>
</evidence>
<feature type="domain" description="ABC transmembrane type-1" evidence="24">
    <location>
        <begin position="118"/>
        <end position="404"/>
    </location>
</feature>
<accession>A0A8C4WZ60</accession>
<dbReference type="Ensembl" id="ENSEBUT00000022168.1">
    <property type="protein sequence ID" value="ENSEBUP00000021593.1"/>
    <property type="gene ID" value="ENSEBUG00000013327.1"/>
</dbReference>
<keyword evidence="7" id="KW-0999">Mitochondrion inner membrane</keyword>
<dbReference type="InterPro" id="IPR003439">
    <property type="entry name" value="ABC_transporter-like_ATP-bd"/>
</dbReference>
<dbReference type="FunFam" id="3.40.50.300:FF:000403">
    <property type="entry name" value="ATP-binding cassette sub-family B member 8, mitochondrial"/>
    <property type="match status" value="1"/>
</dbReference>
<dbReference type="GO" id="GO:0070455">
    <property type="term" value="P:positive regulation of heme biosynthetic process"/>
    <property type="evidence" value="ECO:0007669"/>
    <property type="project" value="Ensembl"/>
</dbReference>
<evidence type="ECO:0000256" key="16">
    <source>
        <dbReference type="ARBA" id="ARBA00023206"/>
    </source>
</evidence>
<dbReference type="PROSITE" id="PS50893">
    <property type="entry name" value="ABC_TRANSPORTER_2"/>
    <property type="match status" value="1"/>
</dbReference>
<keyword evidence="10" id="KW-0809">Transit peptide</keyword>
<keyword evidence="6" id="KW-0547">Nucleotide-binding</keyword>
<feature type="transmembrane region" description="Helical" evidence="22">
    <location>
        <begin position="264"/>
        <end position="283"/>
    </location>
</feature>
<dbReference type="Pfam" id="PF00005">
    <property type="entry name" value="ABC_tran"/>
    <property type="match status" value="1"/>
</dbReference>
<dbReference type="InterPro" id="IPR017871">
    <property type="entry name" value="ABC_transporter-like_CS"/>
</dbReference>
<dbReference type="InterPro" id="IPR003593">
    <property type="entry name" value="AAA+_ATPase"/>
</dbReference>
<dbReference type="GO" id="GO:0016887">
    <property type="term" value="F:ATP hydrolysis activity"/>
    <property type="evidence" value="ECO:0007669"/>
    <property type="project" value="Ensembl"/>
</dbReference>
<evidence type="ECO:0000256" key="3">
    <source>
        <dbReference type="ARBA" id="ARBA00022448"/>
    </source>
</evidence>
<dbReference type="InterPro" id="IPR027417">
    <property type="entry name" value="P-loop_NTPase"/>
</dbReference>
<dbReference type="GO" id="GO:0046872">
    <property type="term" value="F:metal ion binding"/>
    <property type="evidence" value="ECO:0007669"/>
    <property type="project" value="UniProtKB-KW"/>
</dbReference>
<evidence type="ECO:0000256" key="11">
    <source>
        <dbReference type="ARBA" id="ARBA00022967"/>
    </source>
</evidence>
<dbReference type="GO" id="GO:0030218">
    <property type="term" value="P:erythrocyte differentiation"/>
    <property type="evidence" value="ECO:0007669"/>
    <property type="project" value="Ensembl"/>
</dbReference>
<keyword evidence="3" id="KW-0813">Transport</keyword>
<dbReference type="GO" id="GO:0090374">
    <property type="term" value="P:oligopeptide export from mitochondrion"/>
    <property type="evidence" value="ECO:0007669"/>
    <property type="project" value="TreeGrafter"/>
</dbReference>
<dbReference type="GO" id="GO:0042802">
    <property type="term" value="F:identical protein binding"/>
    <property type="evidence" value="ECO:0007669"/>
    <property type="project" value="UniProtKB-ARBA"/>
</dbReference>
<dbReference type="PANTHER" id="PTHR43394:SF1">
    <property type="entry name" value="ATP-BINDING CASSETTE SUB-FAMILY B MEMBER 10, MITOCHONDRIAL"/>
    <property type="match status" value="1"/>
</dbReference>
<evidence type="ECO:0000256" key="1">
    <source>
        <dbReference type="ARBA" id="ARBA00004448"/>
    </source>
</evidence>
<keyword evidence="12 22" id="KW-1133">Transmembrane helix</keyword>
<reference evidence="25" key="1">
    <citation type="submission" date="2025-08" db="UniProtKB">
        <authorList>
            <consortium name="Ensembl"/>
        </authorList>
    </citation>
    <scope>IDENTIFICATION</scope>
</reference>
<dbReference type="CDD" id="cd03249">
    <property type="entry name" value="ABC_MTABC3_MDL1_MDL2"/>
    <property type="match status" value="1"/>
</dbReference>